<proteinExistence type="inferred from homology"/>
<dbReference type="PANTHER" id="PTHR38693">
    <property type="entry name" value="UBIQUINONE BIOSYNTHESIS PROTEIN UBIJ"/>
    <property type="match status" value="1"/>
</dbReference>
<comment type="subcellular location">
    <subcellularLocation>
        <location evidence="1">Cytoplasm</location>
    </subcellularLocation>
</comment>
<dbReference type="Pfam" id="PF02036">
    <property type="entry name" value="SCP2"/>
    <property type="match status" value="1"/>
</dbReference>
<dbReference type="Proteomes" id="UP000238949">
    <property type="component" value="Unassembled WGS sequence"/>
</dbReference>
<evidence type="ECO:0000313" key="4">
    <source>
        <dbReference type="Proteomes" id="UP000238949"/>
    </source>
</evidence>
<accession>A0A2S9VGJ9</accession>
<keyword evidence="4" id="KW-1185">Reference proteome</keyword>
<comment type="similarity">
    <text evidence="1">Belongs to the UbiJ family.</text>
</comment>
<keyword evidence="1" id="KW-0963">Cytoplasm</keyword>
<comment type="pathway">
    <text evidence="1">Cofactor biosynthesis; ubiquinone biosynthesis.</text>
</comment>
<evidence type="ECO:0000259" key="2">
    <source>
        <dbReference type="Pfam" id="PF02036"/>
    </source>
</evidence>
<dbReference type="InterPro" id="IPR003033">
    <property type="entry name" value="SCP2_sterol-bd_dom"/>
</dbReference>
<organism evidence="3 4">
    <name type="scientific">Alteromonas alba</name>
    <dbReference type="NCBI Taxonomy" id="2079529"/>
    <lineage>
        <taxon>Bacteria</taxon>
        <taxon>Pseudomonadati</taxon>
        <taxon>Pseudomonadota</taxon>
        <taxon>Gammaproteobacteria</taxon>
        <taxon>Alteromonadales</taxon>
        <taxon>Alteromonadaceae</taxon>
        <taxon>Alteromonas/Salinimonas group</taxon>
        <taxon>Alteromonas</taxon>
    </lineage>
</organism>
<name>A0A2S9VGJ9_9ALTE</name>
<protein>
    <recommendedName>
        <fullName evidence="1">Ubiquinone biosynthesis accessory factor UbiJ</fullName>
    </recommendedName>
</protein>
<sequence>MSAVPLLTATIETALNKVLSLDPDAAAKLSQLQGKRLVVELDDLQQRFALVFSTKVDVLALADAPDPAGVDECIIKTRLSVLPSLRDTSQLTRLIKSGELEVNGELAIAQAFSGLLQSLNIDLEEQLAIRTNDVIAHELFGLAAKAQAQLQRAGRKAEAILGSALTDEKQLAAHKLAVMHFSDQVSNLRDDAERFEARLERLERSKQ</sequence>
<dbReference type="PANTHER" id="PTHR38693:SF1">
    <property type="entry name" value="UBIQUINONE BIOSYNTHESIS ACCESSORY FACTOR UBIJ"/>
    <property type="match status" value="1"/>
</dbReference>
<dbReference type="HAMAP" id="MF_02215">
    <property type="entry name" value="UbiJ"/>
    <property type="match status" value="1"/>
</dbReference>
<dbReference type="OrthoDB" id="5801225at2"/>
<dbReference type="GO" id="GO:0006744">
    <property type="term" value="P:ubiquinone biosynthetic process"/>
    <property type="evidence" value="ECO:0007669"/>
    <property type="project" value="UniProtKB-UniRule"/>
</dbReference>
<dbReference type="EMBL" id="PVNP01000003">
    <property type="protein sequence ID" value="PRO75588.1"/>
    <property type="molecule type" value="Genomic_DNA"/>
</dbReference>
<comment type="caution">
    <text evidence="3">The sequence shown here is derived from an EMBL/GenBank/DDBJ whole genome shotgun (WGS) entry which is preliminary data.</text>
</comment>
<dbReference type="AlphaFoldDB" id="A0A2S9VGJ9"/>
<comment type="function">
    <text evidence="1">Required for ubiquinone (coenzyme Q) biosynthesis. Binds hydrophobic ubiquinone biosynthetic intermediates via its SCP2 domain and is essential for the stability of the Ubi complex. May constitute a docking platform where Ubi enzymes assemble and access their SCP2-bound polyprenyl substrates.</text>
</comment>
<evidence type="ECO:0000256" key="1">
    <source>
        <dbReference type="HAMAP-Rule" id="MF_02215"/>
    </source>
</evidence>
<dbReference type="UniPathway" id="UPA00232"/>
<evidence type="ECO:0000313" key="3">
    <source>
        <dbReference type="EMBL" id="PRO75588.1"/>
    </source>
</evidence>
<reference evidence="4" key="1">
    <citation type="journal article" date="2020" name="Int. J. Syst. Evol. Microbiol.">
        <title>Alteromonas alba sp. nov., a marine bacterium isolated from the seawater of the West Pacific Ocean.</title>
        <authorList>
            <person name="Sun C."/>
            <person name="Wu Y.-H."/>
            <person name="Xamxidin M."/>
            <person name="Cheng H."/>
            <person name="Xu X.-W."/>
        </authorList>
    </citation>
    <scope>NUCLEOTIDE SEQUENCE [LARGE SCALE GENOMIC DNA]</scope>
    <source>
        <strain evidence="4">190</strain>
    </source>
</reference>
<feature type="domain" description="SCP2" evidence="2">
    <location>
        <begin position="15"/>
        <end position="117"/>
    </location>
</feature>
<gene>
    <name evidence="1" type="primary">ubiJ</name>
    <name evidence="3" type="ORF">C6Y40_00370</name>
</gene>
<dbReference type="InterPro" id="IPR038989">
    <property type="entry name" value="UbiJ"/>
</dbReference>
<dbReference type="GO" id="GO:0005737">
    <property type="term" value="C:cytoplasm"/>
    <property type="evidence" value="ECO:0007669"/>
    <property type="project" value="UniProtKB-SubCell"/>
</dbReference>
<keyword evidence="1" id="KW-0831">Ubiquinone biosynthesis</keyword>
<dbReference type="RefSeq" id="WP_105932806.1">
    <property type="nucleotide sequence ID" value="NZ_PVNP01000003.1"/>
</dbReference>